<dbReference type="PANTHER" id="PTHR42879:SF6">
    <property type="entry name" value="NADPH-DEPENDENT REDUCTASE BACG"/>
    <property type="match status" value="1"/>
</dbReference>
<comment type="similarity">
    <text evidence="1">Belongs to the short-chain dehydrogenases/reductases (SDR) family.</text>
</comment>
<dbReference type="InterPro" id="IPR036291">
    <property type="entry name" value="NAD(P)-bd_dom_sf"/>
</dbReference>
<dbReference type="InterPro" id="IPR002347">
    <property type="entry name" value="SDR_fam"/>
</dbReference>
<dbReference type="InterPro" id="IPR050259">
    <property type="entry name" value="SDR"/>
</dbReference>
<evidence type="ECO:0000313" key="2">
    <source>
        <dbReference type="EMBL" id="RDS85559.1"/>
    </source>
</evidence>
<dbReference type="PANTHER" id="PTHR42879">
    <property type="entry name" value="3-OXOACYL-(ACYL-CARRIER-PROTEIN) REDUCTASE"/>
    <property type="match status" value="1"/>
</dbReference>
<gene>
    <name evidence="2" type="ORF">DWU99_08630</name>
</gene>
<dbReference type="OrthoDB" id="9804774at2"/>
<evidence type="ECO:0000256" key="1">
    <source>
        <dbReference type="ARBA" id="ARBA00006484"/>
    </source>
</evidence>
<dbReference type="Proteomes" id="UP000255334">
    <property type="component" value="Unassembled WGS sequence"/>
</dbReference>
<dbReference type="Gene3D" id="3.40.50.720">
    <property type="entry name" value="NAD(P)-binding Rossmann-like Domain"/>
    <property type="match status" value="1"/>
</dbReference>
<dbReference type="EMBL" id="QRBF01000002">
    <property type="protein sequence ID" value="RDS85559.1"/>
    <property type="molecule type" value="Genomic_DNA"/>
</dbReference>
<dbReference type="PRINTS" id="PR00081">
    <property type="entry name" value="GDHRDH"/>
</dbReference>
<comment type="caution">
    <text evidence="2">The sequence shown here is derived from an EMBL/GenBank/DDBJ whole genome shotgun (WGS) entry which is preliminary data.</text>
</comment>
<organism evidence="2 3">
    <name type="scientific">Dyella psychrodurans</name>
    <dbReference type="NCBI Taxonomy" id="1927960"/>
    <lineage>
        <taxon>Bacteria</taxon>
        <taxon>Pseudomonadati</taxon>
        <taxon>Pseudomonadota</taxon>
        <taxon>Gammaproteobacteria</taxon>
        <taxon>Lysobacterales</taxon>
        <taxon>Rhodanobacteraceae</taxon>
        <taxon>Dyella</taxon>
    </lineage>
</organism>
<dbReference type="Pfam" id="PF13561">
    <property type="entry name" value="adh_short_C2"/>
    <property type="match status" value="1"/>
</dbReference>
<evidence type="ECO:0000313" key="3">
    <source>
        <dbReference type="Proteomes" id="UP000255334"/>
    </source>
</evidence>
<name>A0A370XAY7_9GAMM</name>
<protein>
    <submittedName>
        <fullName evidence="2">SDR family NAD(P)-dependent oxidoreductase</fullName>
    </submittedName>
</protein>
<dbReference type="AlphaFoldDB" id="A0A370XAY7"/>
<dbReference type="SUPFAM" id="SSF51735">
    <property type="entry name" value="NAD(P)-binding Rossmann-fold domains"/>
    <property type="match status" value="1"/>
</dbReference>
<sequence length="263" mass="27206">MELNLSGRHALVCGASQGIGRATAIELAELGADVTLLARSVDVLKELAESLPRKHPAQRHGWRGVDMLDTNGLQAAALDIVGKHPVHILINNTGGPPGGPAHSAEAAAFESTFRQHLMAGQVLMQAALPGMREASFGRLVNVISTSVKEPIPGLGVSNTVRAAVAAWAKTLSGELASDGITVNNVLPGYTRTARLSGLLSAQSKKSGRSEEELAAEMIAAVPARRFGDPDEVAAVIAFLCTPAAAYVNGVSIAVDGGRTRALS</sequence>
<keyword evidence="3" id="KW-1185">Reference proteome</keyword>
<reference evidence="2 3" key="1">
    <citation type="submission" date="2018-07" db="EMBL/GenBank/DDBJ databases">
        <title>Dyella monticola sp. nov. and Dyella psychrodurans sp. nov. isolated from monsoon evergreen broad-leaved forest soil of Dinghu Mountain, China.</title>
        <authorList>
            <person name="Gao Z."/>
            <person name="Qiu L."/>
        </authorList>
    </citation>
    <scope>NUCLEOTIDE SEQUENCE [LARGE SCALE GENOMIC DNA]</scope>
    <source>
        <strain evidence="2 3">4MSK11</strain>
    </source>
</reference>
<dbReference type="RefSeq" id="WP_115477597.1">
    <property type="nucleotide sequence ID" value="NZ_QRBF01000002.1"/>
</dbReference>
<accession>A0A370XAY7</accession>
<proteinExistence type="inferred from homology"/>